<dbReference type="EMBL" id="CP013234">
    <property type="protein sequence ID" value="AMP02621.1"/>
    <property type="molecule type" value="Genomic_DNA"/>
</dbReference>
<evidence type="ECO:0000313" key="2">
    <source>
        <dbReference type="Proteomes" id="UP000074561"/>
    </source>
</evidence>
<proteinExistence type="predicted"/>
<evidence type="ECO:0000313" key="1">
    <source>
        <dbReference type="EMBL" id="AMP02621.1"/>
    </source>
</evidence>
<gene>
    <name evidence="1" type="ORF">CPter91_0222</name>
</gene>
<dbReference type="PATRIC" id="fig|279113.9.peg.222"/>
<organism evidence="1 2">
    <name type="scientific">Collimonas pratensis</name>
    <dbReference type="NCBI Taxonomy" id="279113"/>
    <lineage>
        <taxon>Bacteria</taxon>
        <taxon>Pseudomonadati</taxon>
        <taxon>Pseudomonadota</taxon>
        <taxon>Betaproteobacteria</taxon>
        <taxon>Burkholderiales</taxon>
        <taxon>Oxalobacteraceae</taxon>
        <taxon>Collimonas</taxon>
    </lineage>
</organism>
<accession>A0A127PXV5</accession>
<reference evidence="1 2" key="1">
    <citation type="submission" date="2015-11" db="EMBL/GenBank/DDBJ databases">
        <title>Exploring the genomic traits of fungus-feeding bacterial genus Collimonas.</title>
        <authorList>
            <person name="Song C."/>
            <person name="Schmidt R."/>
            <person name="de Jager V."/>
            <person name="Krzyzanowska D."/>
            <person name="Jongedijk E."/>
            <person name="Cankar K."/>
            <person name="Beekwilder J."/>
            <person name="van Veen A."/>
            <person name="de Boer W."/>
            <person name="van Veen J.A."/>
            <person name="Garbeva P."/>
        </authorList>
    </citation>
    <scope>NUCLEOTIDE SEQUENCE [LARGE SCALE GENOMIC DNA]</scope>
    <source>
        <strain evidence="1 2">Ter91</strain>
    </source>
</reference>
<protein>
    <submittedName>
        <fullName evidence="1">Uncharacterized protein</fullName>
    </submittedName>
</protein>
<sequence length="66" mass="7768">MRAGPERIHSTQRPCQNFSWQEEWKKRYYDLYRNILYTYEEAKSEPTQLAEVISPAAAQAGVFGKK</sequence>
<dbReference type="AlphaFoldDB" id="A0A127PXV5"/>
<dbReference type="KEGG" id="cpra:CPter91_0222"/>
<dbReference type="Proteomes" id="UP000074561">
    <property type="component" value="Chromosome"/>
</dbReference>
<name>A0A127PXV5_9BURK</name>